<protein>
    <submittedName>
        <fullName evidence="2">Uncharacterized protein</fullName>
    </submittedName>
</protein>
<dbReference type="OMA" id="CNARVGI"/>
<proteinExistence type="predicted"/>
<evidence type="ECO:0000313" key="3">
    <source>
        <dbReference type="Proteomes" id="UP000054359"/>
    </source>
</evidence>
<evidence type="ECO:0000313" key="2">
    <source>
        <dbReference type="EMBL" id="KFM82155.1"/>
    </source>
</evidence>
<feature type="chain" id="PRO_5001830973" evidence="1">
    <location>
        <begin position="21"/>
        <end position="138"/>
    </location>
</feature>
<reference evidence="2 3" key="1">
    <citation type="submission" date="2013-11" db="EMBL/GenBank/DDBJ databases">
        <title>Genome sequencing of Stegodyphus mimosarum.</title>
        <authorList>
            <person name="Bechsgaard J."/>
        </authorList>
    </citation>
    <scope>NUCLEOTIDE SEQUENCE [LARGE SCALE GENOMIC DNA]</scope>
</reference>
<evidence type="ECO:0000256" key="1">
    <source>
        <dbReference type="SAM" id="SignalP"/>
    </source>
</evidence>
<gene>
    <name evidence="2" type="ORF">X975_06276</name>
</gene>
<name>A0A087UXR6_STEMI</name>
<dbReference type="Proteomes" id="UP000054359">
    <property type="component" value="Unassembled WGS sequence"/>
</dbReference>
<sequence length="138" mass="15412">MKTSLIILVILGLTFRVIHSEICQCLSYLISEGGLSNENKITSNEFDLNDTQCDGDLLMQCKSFCVEMYKELTDNGRTCSVMPNDNKRFGDWICEALNRNVCNARVGIFVQSCGSDAVDTGFRFVETICCKSGRSIHC</sequence>
<dbReference type="EMBL" id="KK122182">
    <property type="protein sequence ID" value="KFM82155.1"/>
    <property type="molecule type" value="Genomic_DNA"/>
</dbReference>
<keyword evidence="3" id="KW-1185">Reference proteome</keyword>
<feature type="non-terminal residue" evidence="2">
    <location>
        <position position="138"/>
    </location>
</feature>
<organism evidence="2 3">
    <name type="scientific">Stegodyphus mimosarum</name>
    <name type="common">African social velvet spider</name>
    <dbReference type="NCBI Taxonomy" id="407821"/>
    <lineage>
        <taxon>Eukaryota</taxon>
        <taxon>Metazoa</taxon>
        <taxon>Ecdysozoa</taxon>
        <taxon>Arthropoda</taxon>
        <taxon>Chelicerata</taxon>
        <taxon>Arachnida</taxon>
        <taxon>Araneae</taxon>
        <taxon>Araneomorphae</taxon>
        <taxon>Entelegynae</taxon>
        <taxon>Eresoidea</taxon>
        <taxon>Eresidae</taxon>
        <taxon>Stegodyphus</taxon>
    </lineage>
</organism>
<keyword evidence="1" id="KW-0732">Signal</keyword>
<feature type="signal peptide" evidence="1">
    <location>
        <begin position="1"/>
        <end position="20"/>
    </location>
</feature>
<dbReference type="AlphaFoldDB" id="A0A087UXR6"/>
<dbReference type="OrthoDB" id="6407707at2759"/>
<accession>A0A087UXR6</accession>